<dbReference type="PANTHER" id="PTHR45832">
    <property type="entry name" value="SERINE/THREONINE-PROTEIN KINASE SAMKA-RELATED-RELATED"/>
    <property type="match status" value="1"/>
</dbReference>
<evidence type="ECO:0000256" key="2">
    <source>
        <dbReference type="ARBA" id="ARBA00012513"/>
    </source>
</evidence>
<proteinExistence type="inferred from homology"/>
<dbReference type="PANTHER" id="PTHR45832:SF22">
    <property type="entry name" value="SERINE_THREONINE-PROTEIN KINASE SAMKA-RELATED"/>
    <property type="match status" value="1"/>
</dbReference>
<dbReference type="FunFam" id="3.90.810.10:FF:000005">
    <property type="entry name" value="Non-specific serine/threonine protein kinase"/>
    <property type="match status" value="1"/>
</dbReference>
<reference evidence="17" key="2">
    <citation type="submission" date="2020-04" db="EMBL/GenBank/DDBJ databases">
        <authorList>
            <consortium name="NCBI Genome Project"/>
        </authorList>
    </citation>
    <scope>NUCLEOTIDE SEQUENCE</scope>
    <source>
        <strain evidence="17">CBS 304.34</strain>
    </source>
</reference>
<comment type="catalytic activity">
    <reaction evidence="10">
        <text>L-seryl-[protein] + ATP = O-phospho-L-seryl-[protein] + ADP + H(+)</text>
        <dbReference type="Rhea" id="RHEA:17989"/>
        <dbReference type="Rhea" id="RHEA-COMP:9863"/>
        <dbReference type="Rhea" id="RHEA-COMP:11604"/>
        <dbReference type="ChEBI" id="CHEBI:15378"/>
        <dbReference type="ChEBI" id="CHEBI:29999"/>
        <dbReference type="ChEBI" id="CHEBI:30616"/>
        <dbReference type="ChEBI" id="CHEBI:83421"/>
        <dbReference type="ChEBI" id="CHEBI:456216"/>
        <dbReference type="EC" id="2.7.11.1"/>
    </reaction>
</comment>
<dbReference type="Pfam" id="PF15413">
    <property type="entry name" value="PH_11"/>
    <property type="match status" value="1"/>
</dbReference>
<dbReference type="GO" id="GO:0019236">
    <property type="term" value="P:response to pheromone"/>
    <property type="evidence" value="ECO:0007669"/>
    <property type="project" value="UniProtKB-KW"/>
</dbReference>
<keyword evidence="3" id="KW-0589">Pheromone response</keyword>
<dbReference type="FunFam" id="1.10.510.10:FF:000139">
    <property type="entry name" value="Non-specific serine/threonine protein kinase"/>
    <property type="match status" value="1"/>
</dbReference>
<keyword evidence="4" id="KW-0723">Serine/threonine-protein kinase</keyword>
<evidence type="ECO:0000259" key="13">
    <source>
        <dbReference type="PROSITE" id="PS50011"/>
    </source>
</evidence>
<name>A0A6A6YU42_9PEZI</name>
<accession>A0A6A6YU42</accession>
<organism evidence="15">
    <name type="scientific">Mytilinidion resinicola</name>
    <dbReference type="NCBI Taxonomy" id="574789"/>
    <lineage>
        <taxon>Eukaryota</taxon>
        <taxon>Fungi</taxon>
        <taxon>Dikarya</taxon>
        <taxon>Ascomycota</taxon>
        <taxon>Pezizomycotina</taxon>
        <taxon>Dothideomycetes</taxon>
        <taxon>Pleosporomycetidae</taxon>
        <taxon>Mytilinidiales</taxon>
        <taxon>Mytilinidiaceae</taxon>
        <taxon>Mytilinidion</taxon>
    </lineage>
</organism>
<evidence type="ECO:0000256" key="7">
    <source>
        <dbReference type="ARBA" id="ARBA00022777"/>
    </source>
</evidence>
<dbReference type="SUPFAM" id="SSF50729">
    <property type="entry name" value="PH domain-like"/>
    <property type="match status" value="1"/>
</dbReference>
<dbReference type="SMART" id="SM00220">
    <property type="entry name" value="S_TKc"/>
    <property type="match status" value="1"/>
</dbReference>
<dbReference type="GO" id="GO:0005524">
    <property type="term" value="F:ATP binding"/>
    <property type="evidence" value="ECO:0007669"/>
    <property type="project" value="UniProtKB-KW"/>
</dbReference>
<feature type="compositionally biased region" description="Polar residues" evidence="11">
    <location>
        <begin position="477"/>
        <end position="496"/>
    </location>
</feature>
<dbReference type="EC" id="2.7.11.1" evidence="2"/>
<dbReference type="CDD" id="cd06614">
    <property type="entry name" value="STKc_PAK"/>
    <property type="match status" value="1"/>
</dbReference>
<reference evidence="17" key="3">
    <citation type="submission" date="2025-04" db="UniProtKB">
        <authorList>
            <consortium name="RefSeq"/>
        </authorList>
    </citation>
    <scope>IDENTIFICATION</scope>
    <source>
        <strain evidence="17">CBS 304.34</strain>
    </source>
</reference>
<sequence>MSNNPPTVYSRDQFMNPGPAPRPPTDRPRLALTPNTSNLPGNMSGLSLQSPGFNNSSTSLLQRTQSEKSMGTYQVVKEGWAKVKDEGLFKGMIWSDKFLILREFQLDFMKSNTSPKVSFTIQLRDVTSVTRSDNFPFSFEISRTTNTSNGASPPRDAPTKVITCKVNTDDEVYSWIDSIYQRCPSMGGVSNPTNFTHRVHVGFDPTTGAFVGLPVEWEKLLTASAITKDDYAKNPKAVLEVLEFYTEKLVKRADDPVSYPSLTPTPPVSSGNEKQLGYAGGNSIAPPRPTPPNGFSRQQSYNTSRENSQTPPPNNYGNEKTSYQQQAQDNARAEEERRRRREEEAKLQREREREQQRREQERRQREEDAAWNASLPKTKTPIAKQEIGGGGYTEESRDTSPSGNNPARYNASRPAPSTPGTSRDRQQPPGSLRQMAAQRTAPSAPTSNSAYKSPQAKAPPAAAQRPAQPAARYPAGSNGQSAQARAPNGSTNQAGQTRLPGATAPKPLNVASKQAPAPAVDPVKQAEKALTSKKEEPGRKDVRMSSMSESEVMIKLREVVSKDKPLDSYNKQKKIGQGASGSVYVARIRESATSETAKRILRENGPRAQVAIKQMDLRNQPRKELIVNEIIVMKDSKHPNIVNFLDAFLQEEHSELWVVMEFMEGGALTDVIDNNPSISEDQIATICLETCKGLEHLHAQNIIHRDIKSDNVLLDGRGNVKITDFGFCAKLTEQRSKRATMVGTPYWMAPEVVKQKEYGNKVDIWSLGIMAIEMIESEPPYLNEEPLKALYLIATNGTPRLKKPDKLSKELKAFLSVCLCVDVKSRASASELMSHDFLRGGCSLASLAQLLNFRKNGSH</sequence>
<dbReference type="EMBL" id="MU003698">
    <property type="protein sequence ID" value="KAF2811437.1"/>
    <property type="molecule type" value="Genomic_DNA"/>
</dbReference>
<evidence type="ECO:0000256" key="3">
    <source>
        <dbReference type="ARBA" id="ARBA00022507"/>
    </source>
</evidence>
<dbReference type="Pfam" id="PF00069">
    <property type="entry name" value="Pkinase"/>
    <property type="match status" value="1"/>
</dbReference>
<dbReference type="Pfam" id="PF00786">
    <property type="entry name" value="PBD"/>
    <property type="match status" value="1"/>
</dbReference>
<dbReference type="InterPro" id="IPR051931">
    <property type="entry name" value="PAK3-like"/>
</dbReference>
<feature type="domain" description="CRIB" evidence="14">
    <location>
        <begin position="189"/>
        <end position="202"/>
    </location>
</feature>
<protein>
    <recommendedName>
        <fullName evidence="2">non-specific serine/threonine protein kinase</fullName>
        <ecNumber evidence="2">2.7.11.1</ecNumber>
    </recommendedName>
</protein>
<keyword evidence="7 15" id="KW-0418">Kinase</keyword>
<evidence type="ECO:0000313" key="15">
    <source>
        <dbReference type="EMBL" id="KAF2811437.1"/>
    </source>
</evidence>
<evidence type="ECO:0000259" key="14">
    <source>
        <dbReference type="PROSITE" id="PS50108"/>
    </source>
</evidence>
<dbReference type="InterPro" id="IPR000719">
    <property type="entry name" value="Prot_kinase_dom"/>
</dbReference>
<dbReference type="GeneID" id="54454833"/>
<dbReference type="SMART" id="SM00233">
    <property type="entry name" value="PH"/>
    <property type="match status" value="1"/>
</dbReference>
<dbReference type="Proteomes" id="UP000504636">
    <property type="component" value="Unplaced"/>
</dbReference>
<dbReference type="Gene3D" id="3.30.200.20">
    <property type="entry name" value="Phosphorylase Kinase, domain 1"/>
    <property type="match status" value="1"/>
</dbReference>
<dbReference type="InterPro" id="IPR000095">
    <property type="entry name" value="CRIB_dom"/>
</dbReference>
<dbReference type="PROSITE" id="PS00108">
    <property type="entry name" value="PROTEIN_KINASE_ST"/>
    <property type="match status" value="1"/>
</dbReference>
<dbReference type="PROSITE" id="PS50108">
    <property type="entry name" value="CRIB"/>
    <property type="match status" value="1"/>
</dbReference>
<comment type="catalytic activity">
    <reaction evidence="9">
        <text>L-threonyl-[protein] + ATP = O-phospho-L-threonyl-[protein] + ADP + H(+)</text>
        <dbReference type="Rhea" id="RHEA:46608"/>
        <dbReference type="Rhea" id="RHEA-COMP:11060"/>
        <dbReference type="Rhea" id="RHEA-COMP:11605"/>
        <dbReference type="ChEBI" id="CHEBI:15378"/>
        <dbReference type="ChEBI" id="CHEBI:30013"/>
        <dbReference type="ChEBI" id="CHEBI:30616"/>
        <dbReference type="ChEBI" id="CHEBI:61977"/>
        <dbReference type="ChEBI" id="CHEBI:456216"/>
        <dbReference type="EC" id="2.7.11.1"/>
    </reaction>
</comment>
<dbReference type="SUPFAM" id="SSF56112">
    <property type="entry name" value="Protein kinase-like (PK-like)"/>
    <property type="match status" value="1"/>
</dbReference>
<dbReference type="RefSeq" id="XP_033578401.1">
    <property type="nucleotide sequence ID" value="XM_033713940.1"/>
</dbReference>
<dbReference type="Gene3D" id="3.90.810.10">
    <property type="entry name" value="CRIB domain"/>
    <property type="match status" value="1"/>
</dbReference>
<dbReference type="Gene3D" id="1.10.510.10">
    <property type="entry name" value="Transferase(Phosphotransferase) domain 1"/>
    <property type="match status" value="1"/>
</dbReference>
<keyword evidence="5" id="KW-0808">Transferase</keyword>
<dbReference type="InterPro" id="IPR011009">
    <property type="entry name" value="Kinase-like_dom_sf"/>
</dbReference>
<evidence type="ECO:0000256" key="8">
    <source>
        <dbReference type="ARBA" id="ARBA00022840"/>
    </source>
</evidence>
<comment type="similarity">
    <text evidence="1">Belongs to the protein kinase superfamily. STE Ser/Thr protein kinase family. STE20 subfamily.</text>
</comment>
<dbReference type="FunFam" id="3.30.200.20:FF:000535">
    <property type="entry name" value="Non-specific serine/threonine protein kinase"/>
    <property type="match status" value="1"/>
</dbReference>
<dbReference type="InterPro" id="IPR036936">
    <property type="entry name" value="CRIB_dom_sf"/>
</dbReference>
<evidence type="ECO:0000256" key="9">
    <source>
        <dbReference type="ARBA" id="ARBA00047899"/>
    </source>
</evidence>
<dbReference type="PROSITE" id="PS50011">
    <property type="entry name" value="PROTEIN_KINASE_DOM"/>
    <property type="match status" value="1"/>
</dbReference>
<evidence type="ECO:0000256" key="10">
    <source>
        <dbReference type="ARBA" id="ARBA00048679"/>
    </source>
</evidence>
<dbReference type="InterPro" id="IPR033923">
    <property type="entry name" value="PAK_BD"/>
</dbReference>
<evidence type="ECO:0000313" key="16">
    <source>
        <dbReference type="Proteomes" id="UP000504636"/>
    </source>
</evidence>
<evidence type="ECO:0000256" key="6">
    <source>
        <dbReference type="ARBA" id="ARBA00022741"/>
    </source>
</evidence>
<feature type="region of interest" description="Disordered" evidence="11">
    <location>
        <begin position="255"/>
        <end position="549"/>
    </location>
</feature>
<feature type="domain" description="Protein kinase" evidence="13">
    <location>
        <begin position="569"/>
        <end position="838"/>
    </location>
</feature>
<keyword evidence="6" id="KW-0547">Nucleotide-binding</keyword>
<dbReference type="InterPro" id="IPR001849">
    <property type="entry name" value="PH_domain"/>
</dbReference>
<dbReference type="PROSITE" id="PS50003">
    <property type="entry name" value="PH_DOMAIN"/>
    <property type="match status" value="1"/>
</dbReference>
<keyword evidence="16" id="KW-1185">Reference proteome</keyword>
<feature type="compositionally biased region" description="Polar residues" evidence="11">
    <location>
        <begin position="35"/>
        <end position="68"/>
    </location>
</feature>
<feature type="compositionally biased region" description="Polar residues" evidence="11">
    <location>
        <begin position="293"/>
        <end position="323"/>
    </location>
</feature>
<evidence type="ECO:0000256" key="4">
    <source>
        <dbReference type="ARBA" id="ARBA00022527"/>
    </source>
</evidence>
<dbReference type="AlphaFoldDB" id="A0A6A6YU42"/>
<reference evidence="15 17" key="1">
    <citation type="journal article" date="2020" name="Stud. Mycol.">
        <title>101 Dothideomycetes genomes: a test case for predicting lifestyles and emergence of pathogens.</title>
        <authorList>
            <person name="Haridas S."/>
            <person name="Albert R."/>
            <person name="Binder M."/>
            <person name="Bloem J."/>
            <person name="Labutti K."/>
            <person name="Salamov A."/>
            <person name="Andreopoulos B."/>
            <person name="Baker S."/>
            <person name="Barry K."/>
            <person name="Bills G."/>
            <person name="Bluhm B."/>
            <person name="Cannon C."/>
            <person name="Castanera R."/>
            <person name="Culley D."/>
            <person name="Daum C."/>
            <person name="Ezra D."/>
            <person name="Gonzalez J."/>
            <person name="Henrissat B."/>
            <person name="Kuo A."/>
            <person name="Liang C."/>
            <person name="Lipzen A."/>
            <person name="Lutzoni F."/>
            <person name="Magnuson J."/>
            <person name="Mondo S."/>
            <person name="Nolan M."/>
            <person name="Ohm R."/>
            <person name="Pangilinan J."/>
            <person name="Park H.-J."/>
            <person name="Ramirez L."/>
            <person name="Alfaro M."/>
            <person name="Sun H."/>
            <person name="Tritt A."/>
            <person name="Yoshinaga Y."/>
            <person name="Zwiers L.-H."/>
            <person name="Turgeon B."/>
            <person name="Goodwin S."/>
            <person name="Spatafora J."/>
            <person name="Crous P."/>
            <person name="Grigoriev I."/>
        </authorList>
    </citation>
    <scope>NUCLEOTIDE SEQUENCE</scope>
    <source>
        <strain evidence="15 17">CBS 304.34</strain>
    </source>
</reference>
<dbReference type="CDD" id="cd13279">
    <property type="entry name" value="PH_Cla4_Ste20"/>
    <property type="match status" value="1"/>
</dbReference>
<dbReference type="GO" id="GO:0004674">
    <property type="term" value="F:protein serine/threonine kinase activity"/>
    <property type="evidence" value="ECO:0007669"/>
    <property type="project" value="UniProtKB-KW"/>
</dbReference>
<keyword evidence="8" id="KW-0067">ATP-binding</keyword>
<evidence type="ECO:0000256" key="1">
    <source>
        <dbReference type="ARBA" id="ARBA00008874"/>
    </source>
</evidence>
<dbReference type="InterPro" id="IPR011993">
    <property type="entry name" value="PH-like_dom_sf"/>
</dbReference>
<dbReference type="SMART" id="SM00285">
    <property type="entry name" value="PBD"/>
    <property type="match status" value="1"/>
</dbReference>
<feature type="region of interest" description="Disordered" evidence="11">
    <location>
        <begin position="1"/>
        <end position="68"/>
    </location>
</feature>
<dbReference type="OrthoDB" id="248923at2759"/>
<dbReference type="CDD" id="cd01093">
    <property type="entry name" value="CRIB_PAK_like"/>
    <property type="match status" value="1"/>
</dbReference>
<feature type="domain" description="PH" evidence="12">
    <location>
        <begin position="74"/>
        <end position="184"/>
    </location>
</feature>
<evidence type="ECO:0000259" key="12">
    <source>
        <dbReference type="PROSITE" id="PS50003"/>
    </source>
</evidence>
<dbReference type="InterPro" id="IPR008271">
    <property type="entry name" value="Ser/Thr_kinase_AS"/>
</dbReference>
<evidence type="ECO:0000256" key="11">
    <source>
        <dbReference type="SAM" id="MobiDB-lite"/>
    </source>
</evidence>
<dbReference type="Gene3D" id="2.30.29.30">
    <property type="entry name" value="Pleckstrin-homology domain (PH domain)/Phosphotyrosine-binding domain (PTB)"/>
    <property type="match status" value="1"/>
</dbReference>
<evidence type="ECO:0000256" key="5">
    <source>
        <dbReference type="ARBA" id="ARBA00022679"/>
    </source>
</evidence>
<feature type="compositionally biased region" description="Basic and acidic residues" evidence="11">
    <location>
        <begin position="331"/>
        <end position="368"/>
    </location>
</feature>
<evidence type="ECO:0000313" key="17">
    <source>
        <dbReference type="RefSeq" id="XP_033578401.1"/>
    </source>
</evidence>
<feature type="compositionally biased region" description="Basic and acidic residues" evidence="11">
    <location>
        <begin position="524"/>
        <end position="543"/>
    </location>
</feature>
<gene>
    <name evidence="15 17" type="ORF">BDZ99DRAFT_275253</name>
</gene>
<feature type="compositionally biased region" description="Low complexity" evidence="11">
    <location>
        <begin position="449"/>
        <end position="475"/>
    </location>
</feature>